<keyword evidence="2" id="KW-0813">Transport</keyword>
<proteinExistence type="inferred from homology"/>
<dbReference type="SUPFAM" id="SSF52540">
    <property type="entry name" value="P-loop containing nucleoside triphosphate hydrolases"/>
    <property type="match status" value="1"/>
</dbReference>
<dbReference type="PANTHER" id="PTHR42734">
    <property type="entry name" value="METAL TRANSPORT SYSTEM ATP-BINDING PROTEIN TM_0124-RELATED"/>
    <property type="match status" value="1"/>
</dbReference>
<evidence type="ECO:0000313" key="8">
    <source>
        <dbReference type="Proteomes" id="UP000214610"/>
    </source>
</evidence>
<evidence type="ECO:0000256" key="4">
    <source>
        <dbReference type="ARBA" id="ARBA00022741"/>
    </source>
</evidence>
<evidence type="ECO:0000256" key="2">
    <source>
        <dbReference type="ARBA" id="ARBA00022448"/>
    </source>
</evidence>
<dbReference type="Proteomes" id="UP000214610">
    <property type="component" value="Unassembled WGS sequence"/>
</dbReference>
<organism evidence="7 8">
    <name type="scientific">Turicimonas muris</name>
    <dbReference type="NCBI Taxonomy" id="1796652"/>
    <lineage>
        <taxon>Bacteria</taxon>
        <taxon>Pseudomonadati</taxon>
        <taxon>Pseudomonadota</taxon>
        <taxon>Betaproteobacteria</taxon>
        <taxon>Burkholderiales</taxon>
        <taxon>Sutterellaceae</taxon>
        <taxon>Turicimonas</taxon>
    </lineage>
</organism>
<dbReference type="PROSITE" id="PS00211">
    <property type="entry name" value="ABC_TRANSPORTER_1"/>
    <property type="match status" value="1"/>
</dbReference>
<dbReference type="InterPro" id="IPR050153">
    <property type="entry name" value="Metal_Ion_Import_ABC"/>
</dbReference>
<dbReference type="InterPro" id="IPR027417">
    <property type="entry name" value="P-loop_NTPase"/>
</dbReference>
<evidence type="ECO:0000256" key="5">
    <source>
        <dbReference type="ARBA" id="ARBA00022840"/>
    </source>
</evidence>
<dbReference type="GeneID" id="78362884"/>
<keyword evidence="3" id="KW-0472">Membrane</keyword>
<keyword evidence="3" id="KW-1003">Cell membrane</keyword>
<name>A0A227KCV9_9BURK</name>
<dbReference type="GO" id="GO:0005524">
    <property type="term" value="F:ATP binding"/>
    <property type="evidence" value="ECO:0007669"/>
    <property type="project" value="UniProtKB-KW"/>
</dbReference>
<feature type="domain" description="ABC transporter" evidence="6">
    <location>
        <begin position="4"/>
        <end position="232"/>
    </location>
</feature>
<dbReference type="EMBL" id="NHMP01000015">
    <property type="protein sequence ID" value="OXE44284.1"/>
    <property type="molecule type" value="Genomic_DNA"/>
</dbReference>
<comment type="similarity">
    <text evidence="1">Belongs to the ABC transporter superfamily.</text>
</comment>
<evidence type="ECO:0000256" key="3">
    <source>
        <dbReference type="ARBA" id="ARBA00022475"/>
    </source>
</evidence>
<dbReference type="InterPro" id="IPR017871">
    <property type="entry name" value="ABC_transporter-like_CS"/>
</dbReference>
<reference evidence="8" key="1">
    <citation type="submission" date="2017-05" db="EMBL/GenBank/DDBJ databases">
        <title>Improved OligoMM genomes.</title>
        <authorList>
            <person name="Garzetti D."/>
        </authorList>
    </citation>
    <scope>NUCLEOTIDE SEQUENCE [LARGE SCALE GENOMIC DNA]</scope>
    <source>
        <strain evidence="8">YL45</strain>
    </source>
</reference>
<dbReference type="GO" id="GO:0016887">
    <property type="term" value="F:ATP hydrolysis activity"/>
    <property type="evidence" value="ECO:0007669"/>
    <property type="project" value="InterPro"/>
</dbReference>
<gene>
    <name evidence="7" type="ORF">ADH67_12835</name>
</gene>
<keyword evidence="4" id="KW-0547">Nucleotide-binding</keyword>
<dbReference type="RefSeq" id="WP_066595456.1">
    <property type="nucleotide sequence ID" value="NZ_CAJTBZ010000024.1"/>
</dbReference>
<accession>A0A227KCV9</accession>
<dbReference type="InterPro" id="IPR003439">
    <property type="entry name" value="ABC_transporter-like_ATP-bd"/>
</dbReference>
<dbReference type="InterPro" id="IPR003593">
    <property type="entry name" value="AAA+_ATPase"/>
</dbReference>
<evidence type="ECO:0000313" key="7">
    <source>
        <dbReference type="EMBL" id="OXE44284.1"/>
    </source>
</evidence>
<dbReference type="SMART" id="SM00382">
    <property type="entry name" value="AAA"/>
    <property type="match status" value="1"/>
</dbReference>
<comment type="caution">
    <text evidence="7">The sequence shown here is derived from an EMBL/GenBank/DDBJ whole genome shotgun (WGS) entry which is preliminary data.</text>
</comment>
<dbReference type="PROSITE" id="PS50893">
    <property type="entry name" value="ABC_TRANSPORTER_2"/>
    <property type="match status" value="1"/>
</dbReference>
<dbReference type="CDD" id="cd03214">
    <property type="entry name" value="ABC_Iron-Siderophores_B12_Hemin"/>
    <property type="match status" value="1"/>
</dbReference>
<evidence type="ECO:0000259" key="6">
    <source>
        <dbReference type="PROSITE" id="PS50893"/>
    </source>
</evidence>
<evidence type="ECO:0000256" key="1">
    <source>
        <dbReference type="ARBA" id="ARBA00005417"/>
    </source>
</evidence>
<dbReference type="PANTHER" id="PTHR42734:SF6">
    <property type="entry name" value="MOLYBDATE IMPORT ATP-BINDING PROTEIN MOLC"/>
    <property type="match status" value="1"/>
</dbReference>
<keyword evidence="5 7" id="KW-0067">ATP-binding</keyword>
<protein>
    <submittedName>
        <fullName evidence="7">ABC transporter ATP-binding protein</fullName>
    </submittedName>
</protein>
<dbReference type="Gene3D" id="3.40.50.300">
    <property type="entry name" value="P-loop containing nucleotide triphosphate hydrolases"/>
    <property type="match status" value="1"/>
</dbReference>
<keyword evidence="8" id="KW-1185">Reference proteome</keyword>
<dbReference type="AlphaFoldDB" id="A0A227KCV9"/>
<sequence length="251" mass="27911">MLSLTIENLSFSVRGRDILKDINVSYMENQMSAILGRNGAGKTTFIKCIAGMQPHGGKVTLRNGKQKLDRTSIAYLPQLEKVTSSLTAFEIVLLGLTKNLTWNVSDEQLEKVSKIIHELKLDNLSDQPVRSLSGGQKQLVFLAQAFVSEPKLLLLDEPTSALDIRHQLVVMETVAEYCQSKNAIALYVVHDLMLASRFSDSVLFLNNGTMHAFDHPESVLNSQTIDPIYNIESLIEKNSRGLMTLTPLKPL</sequence>
<dbReference type="Pfam" id="PF00005">
    <property type="entry name" value="ABC_tran"/>
    <property type="match status" value="1"/>
</dbReference>